<evidence type="ECO:0000313" key="1">
    <source>
        <dbReference type="EMBL" id="QLH82063.1"/>
    </source>
</evidence>
<gene>
    <name evidence="1" type="ORF">HZS54_10760</name>
</gene>
<sequence length="111" mass="12385">MPAHHDNSAESDDSIDLEHATETILQFLANRDGPVENLTLISIAVREEEVQCRDLEPSDLSIPAVHEQVTTTHLPDLSREGLINYDRTDEIAELEKAAEDIDAVSQQEHSE</sequence>
<dbReference type="GeneID" id="56083075"/>
<dbReference type="RefSeq" id="WP_179922531.1">
    <property type="nucleotide sequence ID" value="NZ_CP058909.1"/>
</dbReference>
<protein>
    <recommendedName>
        <fullName evidence="3">ArsR family transcriptional regulator</fullName>
    </recommendedName>
</protein>
<dbReference type="KEGG" id="hpel:HZS54_10760"/>
<dbReference type="EMBL" id="CP058909">
    <property type="protein sequence ID" value="QLH82063.1"/>
    <property type="molecule type" value="Genomic_DNA"/>
</dbReference>
<dbReference type="AlphaFoldDB" id="A0A7D5P6N2"/>
<accession>A0A7D5P6N2</accession>
<name>A0A7D5P6N2_9EURY</name>
<evidence type="ECO:0008006" key="3">
    <source>
        <dbReference type="Google" id="ProtNLM"/>
    </source>
</evidence>
<proteinExistence type="predicted"/>
<keyword evidence="2" id="KW-1185">Reference proteome</keyword>
<organism evidence="1 2">
    <name type="scientific">Halosimplex pelagicum</name>
    <dbReference type="NCBI Taxonomy" id="869886"/>
    <lineage>
        <taxon>Archaea</taxon>
        <taxon>Methanobacteriati</taxon>
        <taxon>Methanobacteriota</taxon>
        <taxon>Stenosarchaea group</taxon>
        <taxon>Halobacteria</taxon>
        <taxon>Halobacteriales</taxon>
        <taxon>Haloarculaceae</taxon>
        <taxon>Halosimplex</taxon>
    </lineage>
</organism>
<dbReference type="Proteomes" id="UP000509346">
    <property type="component" value="Chromosome"/>
</dbReference>
<reference evidence="1 2" key="1">
    <citation type="submission" date="2020-07" db="EMBL/GenBank/DDBJ databases">
        <title>Halosimplex litoreum sp. nov. and Halosimplex rubrum sp. nov., isolated from different salt environments.</title>
        <authorList>
            <person name="Cui H."/>
        </authorList>
    </citation>
    <scope>NUCLEOTIDE SEQUENCE [LARGE SCALE GENOMIC DNA]</scope>
    <source>
        <strain evidence="1 2">R2</strain>
    </source>
</reference>
<evidence type="ECO:0000313" key="2">
    <source>
        <dbReference type="Proteomes" id="UP000509346"/>
    </source>
</evidence>